<feature type="compositionally biased region" description="Pro residues" evidence="1">
    <location>
        <begin position="1"/>
        <end position="22"/>
    </location>
</feature>
<evidence type="ECO:0000313" key="4">
    <source>
        <dbReference type="Proteomes" id="UP001552594"/>
    </source>
</evidence>
<keyword evidence="2" id="KW-0472">Membrane</keyword>
<organism evidence="3 4">
    <name type="scientific">Streptomyces orinoci</name>
    <name type="common">Streptoverticillium orinoci</name>
    <dbReference type="NCBI Taxonomy" id="67339"/>
    <lineage>
        <taxon>Bacteria</taxon>
        <taxon>Bacillati</taxon>
        <taxon>Actinomycetota</taxon>
        <taxon>Actinomycetes</taxon>
        <taxon>Kitasatosporales</taxon>
        <taxon>Streptomycetaceae</taxon>
        <taxon>Streptomyces</taxon>
    </lineage>
</organism>
<feature type="transmembrane region" description="Helical" evidence="2">
    <location>
        <begin position="80"/>
        <end position="100"/>
    </location>
</feature>
<dbReference type="InterPro" id="IPR056918">
    <property type="entry name" value="8xMP"/>
</dbReference>
<protein>
    <recommendedName>
        <fullName evidence="5">Small integral membrane protein</fullName>
    </recommendedName>
</protein>
<evidence type="ECO:0008006" key="5">
    <source>
        <dbReference type="Google" id="ProtNLM"/>
    </source>
</evidence>
<comment type="caution">
    <text evidence="3">The sequence shown here is derived from an EMBL/GenBank/DDBJ whole genome shotgun (WGS) entry which is preliminary data.</text>
</comment>
<keyword evidence="2" id="KW-1133">Transmembrane helix</keyword>
<evidence type="ECO:0000256" key="1">
    <source>
        <dbReference type="SAM" id="MobiDB-lite"/>
    </source>
</evidence>
<feature type="region of interest" description="Disordered" evidence="1">
    <location>
        <begin position="1"/>
        <end position="27"/>
    </location>
</feature>
<dbReference type="EMBL" id="JBFAUK010000036">
    <property type="protein sequence ID" value="MEV5510619.1"/>
    <property type="molecule type" value="Genomic_DNA"/>
</dbReference>
<keyword evidence="4" id="KW-1185">Reference proteome</keyword>
<dbReference type="RefSeq" id="WP_206608384.1">
    <property type="nucleotide sequence ID" value="NZ_JBFAUK010000036.1"/>
</dbReference>
<keyword evidence="2" id="KW-0812">Transmembrane</keyword>
<evidence type="ECO:0000256" key="2">
    <source>
        <dbReference type="SAM" id="Phobius"/>
    </source>
</evidence>
<reference evidence="3 4" key="1">
    <citation type="submission" date="2024-06" db="EMBL/GenBank/DDBJ databases">
        <title>The Natural Products Discovery Center: Release of the First 8490 Sequenced Strains for Exploring Actinobacteria Biosynthetic Diversity.</title>
        <authorList>
            <person name="Kalkreuter E."/>
            <person name="Kautsar S.A."/>
            <person name="Yang D."/>
            <person name="Bader C.D."/>
            <person name="Teijaro C.N."/>
            <person name="Fluegel L."/>
            <person name="Davis C.M."/>
            <person name="Simpson J.R."/>
            <person name="Lauterbach L."/>
            <person name="Steele A.D."/>
            <person name="Gui C."/>
            <person name="Meng S."/>
            <person name="Li G."/>
            <person name="Viehrig K."/>
            <person name="Ye F."/>
            <person name="Su P."/>
            <person name="Kiefer A.F."/>
            <person name="Nichols A."/>
            <person name="Cepeda A.J."/>
            <person name="Yan W."/>
            <person name="Fan B."/>
            <person name="Jiang Y."/>
            <person name="Adhikari A."/>
            <person name="Zheng C.-J."/>
            <person name="Schuster L."/>
            <person name="Cowan T.M."/>
            <person name="Smanski M.J."/>
            <person name="Chevrette M.G."/>
            <person name="De Carvalho L.P.S."/>
            <person name="Shen B."/>
        </authorList>
    </citation>
    <scope>NUCLEOTIDE SEQUENCE [LARGE SCALE GENOMIC DNA]</scope>
    <source>
        <strain evidence="3 4">NPDC052347</strain>
    </source>
</reference>
<evidence type="ECO:0000313" key="3">
    <source>
        <dbReference type="EMBL" id="MEV5510619.1"/>
    </source>
</evidence>
<name>A0ABV3K682_STRON</name>
<dbReference type="Proteomes" id="UP001552594">
    <property type="component" value="Unassembled WGS sequence"/>
</dbReference>
<feature type="transmembrane region" description="Helical" evidence="2">
    <location>
        <begin position="53"/>
        <end position="74"/>
    </location>
</feature>
<dbReference type="Pfam" id="PF24838">
    <property type="entry name" value="8xMP"/>
    <property type="match status" value="1"/>
</dbReference>
<accession>A0ABV3K682</accession>
<sequence>MPDPRSAPPSPPLPPSPPPPPTSADEAPVSSTVLELYKLAVEMADRVSARRGLANAFFLSIQTAFVGTIGINLLNLRQQPLWTAPVIALAGVAISMTWWLQLRSYRDLNRAKFEVINSIETRLPVKVFTDEWGHLTRRPMASWRSRYAELGFSERMIPWVFAFLHGLLCLGRLLT</sequence>
<gene>
    <name evidence="3" type="ORF">AB0L16_30055</name>
</gene>
<proteinExistence type="predicted"/>